<organism evidence="13 14">
    <name type="scientific">Sodiomyces alkalinus (strain CBS 110278 / VKM F-3762 / F11)</name>
    <name type="common">Alkaliphilic filamentous fungus</name>
    <dbReference type="NCBI Taxonomy" id="1314773"/>
    <lineage>
        <taxon>Eukaryota</taxon>
        <taxon>Fungi</taxon>
        <taxon>Dikarya</taxon>
        <taxon>Ascomycota</taxon>
        <taxon>Pezizomycotina</taxon>
        <taxon>Sordariomycetes</taxon>
        <taxon>Hypocreomycetidae</taxon>
        <taxon>Glomerellales</taxon>
        <taxon>Plectosphaerellaceae</taxon>
        <taxon>Sodiomyces</taxon>
    </lineage>
</organism>
<dbReference type="InterPro" id="IPR010989">
    <property type="entry name" value="SNARE"/>
</dbReference>
<evidence type="ECO:0000256" key="9">
    <source>
        <dbReference type="ARBA" id="ARBA00023136"/>
    </source>
</evidence>
<evidence type="ECO:0000313" key="14">
    <source>
        <dbReference type="Proteomes" id="UP000272025"/>
    </source>
</evidence>
<comment type="subcellular location">
    <subcellularLocation>
        <location evidence="1">Golgi apparatus membrane</location>
        <topology evidence="1">Single-pass type IV membrane protein</topology>
    </subcellularLocation>
</comment>
<evidence type="ECO:0000259" key="12">
    <source>
        <dbReference type="PROSITE" id="PS50192"/>
    </source>
</evidence>
<keyword evidence="8" id="KW-0175">Coiled coil</keyword>
<dbReference type="GO" id="GO:0000149">
    <property type="term" value="F:SNARE binding"/>
    <property type="evidence" value="ECO:0007669"/>
    <property type="project" value="TreeGrafter"/>
</dbReference>
<evidence type="ECO:0000256" key="10">
    <source>
        <dbReference type="SAM" id="MobiDB-lite"/>
    </source>
</evidence>
<evidence type="ECO:0000256" key="5">
    <source>
        <dbReference type="ARBA" id="ARBA00022927"/>
    </source>
</evidence>
<evidence type="ECO:0000256" key="7">
    <source>
        <dbReference type="ARBA" id="ARBA00023034"/>
    </source>
</evidence>
<feature type="transmembrane region" description="Helical" evidence="11">
    <location>
        <begin position="325"/>
        <end position="342"/>
    </location>
</feature>
<feature type="compositionally biased region" description="Polar residues" evidence="10">
    <location>
        <begin position="27"/>
        <end position="46"/>
    </location>
</feature>
<feature type="compositionally biased region" description="Polar residues" evidence="10">
    <location>
        <begin position="234"/>
        <end position="243"/>
    </location>
</feature>
<keyword evidence="14" id="KW-1185">Reference proteome</keyword>
<dbReference type="GO" id="GO:0005484">
    <property type="term" value="F:SNAP receptor activity"/>
    <property type="evidence" value="ECO:0007669"/>
    <property type="project" value="InterPro"/>
</dbReference>
<dbReference type="InterPro" id="IPR006012">
    <property type="entry name" value="Syntaxin/epimorphin_CS"/>
</dbReference>
<dbReference type="GO" id="GO:0006886">
    <property type="term" value="P:intracellular protein transport"/>
    <property type="evidence" value="ECO:0007669"/>
    <property type="project" value="InterPro"/>
</dbReference>
<feature type="region of interest" description="Disordered" evidence="10">
    <location>
        <begin position="221"/>
        <end position="250"/>
    </location>
</feature>
<dbReference type="PROSITE" id="PS50192">
    <property type="entry name" value="T_SNARE"/>
    <property type="match status" value="1"/>
</dbReference>
<keyword evidence="7" id="KW-0333">Golgi apparatus</keyword>
<dbReference type="Proteomes" id="UP000272025">
    <property type="component" value="Unassembled WGS sequence"/>
</dbReference>
<evidence type="ECO:0000313" key="13">
    <source>
        <dbReference type="EMBL" id="ROT34786.1"/>
    </source>
</evidence>
<name>A0A3N2PKE3_SODAK</name>
<reference evidence="13 14" key="1">
    <citation type="journal article" date="2018" name="Mol. Ecol.">
        <title>The obligate alkalophilic soda-lake fungus Sodiomyces alkalinus has shifted to a protein diet.</title>
        <authorList>
            <person name="Grum-Grzhimaylo A.A."/>
            <person name="Falkoski D.L."/>
            <person name="van den Heuvel J."/>
            <person name="Valero-Jimenez C.A."/>
            <person name="Min B."/>
            <person name="Choi I.G."/>
            <person name="Lipzen A."/>
            <person name="Daum C.G."/>
            <person name="Aanen D.K."/>
            <person name="Tsang A."/>
            <person name="Henrissat B."/>
            <person name="Bilanenko E.N."/>
            <person name="de Vries R.P."/>
            <person name="van Kan J.A.L."/>
            <person name="Grigoriev I.V."/>
            <person name="Debets A.J.M."/>
        </authorList>
    </citation>
    <scope>NUCLEOTIDE SEQUENCE [LARGE SCALE GENOMIC DNA]</scope>
    <source>
        <strain evidence="13 14">F11</strain>
    </source>
</reference>
<dbReference type="STRING" id="1314773.A0A3N2PKE3"/>
<accession>A0A3N2PKE3</accession>
<dbReference type="SMART" id="SM00397">
    <property type="entry name" value="t_SNARE"/>
    <property type="match status" value="1"/>
</dbReference>
<dbReference type="GO" id="GO:0048278">
    <property type="term" value="P:vesicle docking"/>
    <property type="evidence" value="ECO:0007669"/>
    <property type="project" value="TreeGrafter"/>
</dbReference>
<dbReference type="PANTHER" id="PTHR19957">
    <property type="entry name" value="SYNTAXIN"/>
    <property type="match status" value="1"/>
</dbReference>
<dbReference type="SUPFAM" id="SSF47661">
    <property type="entry name" value="t-snare proteins"/>
    <property type="match status" value="1"/>
</dbReference>
<dbReference type="OrthoDB" id="10251371at2759"/>
<dbReference type="InterPro" id="IPR045242">
    <property type="entry name" value="Syntaxin"/>
</dbReference>
<dbReference type="FunFam" id="1.20.58.70:FF:000021">
    <property type="entry name" value="SNARE complex subunit (Tlg2)"/>
    <property type="match status" value="1"/>
</dbReference>
<keyword evidence="4 11" id="KW-0812">Transmembrane</keyword>
<dbReference type="Gene3D" id="1.20.58.70">
    <property type="match status" value="1"/>
</dbReference>
<dbReference type="CDD" id="cd15845">
    <property type="entry name" value="SNARE_syntaxin16"/>
    <property type="match status" value="1"/>
</dbReference>
<evidence type="ECO:0000256" key="11">
    <source>
        <dbReference type="SAM" id="Phobius"/>
    </source>
</evidence>
<evidence type="ECO:0000256" key="8">
    <source>
        <dbReference type="ARBA" id="ARBA00023054"/>
    </source>
</evidence>
<dbReference type="GO" id="GO:0006906">
    <property type="term" value="P:vesicle fusion"/>
    <property type="evidence" value="ECO:0007669"/>
    <property type="project" value="TreeGrafter"/>
</dbReference>
<feature type="region of interest" description="Disordered" evidence="10">
    <location>
        <begin position="27"/>
        <end position="48"/>
    </location>
</feature>
<proteinExistence type="inferred from homology"/>
<dbReference type="PANTHER" id="PTHR19957:SF83">
    <property type="entry name" value="SYNTAXIN-16"/>
    <property type="match status" value="1"/>
</dbReference>
<keyword evidence="3" id="KW-0813">Transport</keyword>
<protein>
    <submittedName>
        <fullName evidence="13">SNARE complex subunit Tlg2</fullName>
    </submittedName>
</protein>
<dbReference type="GO" id="GO:0031201">
    <property type="term" value="C:SNARE complex"/>
    <property type="evidence" value="ECO:0007669"/>
    <property type="project" value="TreeGrafter"/>
</dbReference>
<dbReference type="AlphaFoldDB" id="A0A3N2PKE3"/>
<dbReference type="GO" id="GO:0000139">
    <property type="term" value="C:Golgi membrane"/>
    <property type="evidence" value="ECO:0007669"/>
    <property type="project" value="UniProtKB-SubCell"/>
</dbReference>
<dbReference type="GeneID" id="39576975"/>
<evidence type="ECO:0000256" key="3">
    <source>
        <dbReference type="ARBA" id="ARBA00022448"/>
    </source>
</evidence>
<keyword evidence="6 11" id="KW-1133">Transmembrane helix</keyword>
<evidence type="ECO:0000256" key="2">
    <source>
        <dbReference type="ARBA" id="ARBA00009063"/>
    </source>
</evidence>
<dbReference type="InterPro" id="IPR000727">
    <property type="entry name" value="T_SNARE_dom"/>
</dbReference>
<dbReference type="RefSeq" id="XP_028462592.1">
    <property type="nucleotide sequence ID" value="XM_028608497.1"/>
</dbReference>
<keyword evidence="5" id="KW-0653">Protein transport</keyword>
<evidence type="ECO:0000256" key="6">
    <source>
        <dbReference type="ARBA" id="ARBA00022989"/>
    </source>
</evidence>
<keyword evidence="9 11" id="KW-0472">Membrane</keyword>
<sequence length="362" mass="40819">MWRDRTNLYLSYRQSYADHPVKRAKYTDSQARGASSADSYGLASSDTPEDTRALLSAGAFDREGDAVIEMDVIPPRWADVSDEITELLADIARRSQVLERLHQTHVLPGFNDDATKKNEEREIEGLTHQITKGFHDCNRCIQRLERMIQEMKEAGSLSRADATMAKNMQISLASRVQDASASFRRKQSTYLKKLRDMGGFTSISSPGDRMSALHLSSGAYSDPNMLESDEDRSLSQSTLQSTRKYQHHSNDTIITQREREIEEIARGIIELADIFRDLQSMVIDQGTMLDRIDYNVENMANDVKAADKEFVIAAGYQKRTTKRKIILLLLILIVGLFILLMIKPKENRGAPANGNNNGKEQA</sequence>
<gene>
    <name evidence="13" type="ORF">SODALDRAFT_285700</name>
</gene>
<dbReference type="Pfam" id="PF05739">
    <property type="entry name" value="SNARE"/>
    <property type="match status" value="1"/>
</dbReference>
<dbReference type="EMBL" id="ML119065">
    <property type="protein sequence ID" value="ROT34786.1"/>
    <property type="molecule type" value="Genomic_DNA"/>
</dbReference>
<feature type="domain" description="T-SNARE coiled-coil homology" evidence="12">
    <location>
        <begin position="251"/>
        <end position="313"/>
    </location>
</feature>
<evidence type="ECO:0000256" key="4">
    <source>
        <dbReference type="ARBA" id="ARBA00022692"/>
    </source>
</evidence>
<comment type="similarity">
    <text evidence="2">Belongs to the syntaxin family.</text>
</comment>
<evidence type="ECO:0000256" key="1">
    <source>
        <dbReference type="ARBA" id="ARBA00004409"/>
    </source>
</evidence>
<dbReference type="PROSITE" id="PS00914">
    <property type="entry name" value="SYNTAXIN"/>
    <property type="match status" value="1"/>
</dbReference>